<dbReference type="AlphaFoldDB" id="A0A3M0KKW9"/>
<accession>A0A3M0KKW9</accession>
<evidence type="ECO:0000313" key="2">
    <source>
        <dbReference type="Proteomes" id="UP000269221"/>
    </source>
</evidence>
<name>A0A3M0KKW9_HIRRU</name>
<gene>
    <name evidence="1" type="ORF">DUI87_15326</name>
</gene>
<dbReference type="OrthoDB" id="2333384at2759"/>
<keyword evidence="2" id="KW-1185">Reference proteome</keyword>
<dbReference type="EMBL" id="QRBI01000119">
    <property type="protein sequence ID" value="RMC07857.1"/>
    <property type="molecule type" value="Genomic_DNA"/>
</dbReference>
<evidence type="ECO:0000313" key="1">
    <source>
        <dbReference type="EMBL" id="RMC07857.1"/>
    </source>
</evidence>
<organism evidence="1 2">
    <name type="scientific">Hirundo rustica rustica</name>
    <dbReference type="NCBI Taxonomy" id="333673"/>
    <lineage>
        <taxon>Eukaryota</taxon>
        <taxon>Metazoa</taxon>
        <taxon>Chordata</taxon>
        <taxon>Craniata</taxon>
        <taxon>Vertebrata</taxon>
        <taxon>Euteleostomi</taxon>
        <taxon>Archelosauria</taxon>
        <taxon>Archosauria</taxon>
        <taxon>Dinosauria</taxon>
        <taxon>Saurischia</taxon>
        <taxon>Theropoda</taxon>
        <taxon>Coelurosauria</taxon>
        <taxon>Aves</taxon>
        <taxon>Neognathae</taxon>
        <taxon>Neoaves</taxon>
        <taxon>Telluraves</taxon>
        <taxon>Australaves</taxon>
        <taxon>Passeriformes</taxon>
        <taxon>Sylvioidea</taxon>
        <taxon>Hirundinidae</taxon>
        <taxon>Hirundo</taxon>
    </lineage>
</organism>
<comment type="caution">
    <text evidence="1">The sequence shown here is derived from an EMBL/GenBank/DDBJ whole genome shotgun (WGS) entry which is preliminary data.</text>
</comment>
<dbReference type="Proteomes" id="UP000269221">
    <property type="component" value="Unassembled WGS sequence"/>
</dbReference>
<proteinExistence type="predicted"/>
<protein>
    <submittedName>
        <fullName evidence="1">Uncharacterized protein</fullName>
    </submittedName>
</protein>
<sequence length="146" mass="16517">MLRLWLARGRGDPGDRHWALPDEASEGEKILGKPQSVRLLFFPAEYPGVPGKCRTRTDTEFLGTLAERKREAANGVGEMKPSDNGPAIQTRLWMMEPEHRNSMALKNAHRFPDPLYYYPPQILHIDSVVLLMMIPIGILQRPLGVC</sequence>
<reference evidence="1 2" key="1">
    <citation type="submission" date="2018-07" db="EMBL/GenBank/DDBJ databases">
        <title>A high quality draft genome assembly of the barn swallow (H. rustica rustica).</title>
        <authorList>
            <person name="Formenti G."/>
            <person name="Chiara M."/>
            <person name="Poveda L."/>
            <person name="Francoijs K.-J."/>
            <person name="Bonisoli-Alquati A."/>
            <person name="Canova L."/>
            <person name="Gianfranceschi L."/>
            <person name="Horner D.S."/>
            <person name="Saino N."/>
        </authorList>
    </citation>
    <scope>NUCLEOTIDE SEQUENCE [LARGE SCALE GENOMIC DNA]</scope>
    <source>
        <strain evidence="1">Chelidonia</strain>
        <tissue evidence="1">Blood</tissue>
    </source>
</reference>